<gene>
    <name evidence="2" type="ORF">BDV95DRAFT_611936</name>
</gene>
<evidence type="ECO:0000256" key="1">
    <source>
        <dbReference type="SAM" id="MobiDB-lite"/>
    </source>
</evidence>
<dbReference type="AlphaFoldDB" id="A0A7C8M2B4"/>
<dbReference type="Proteomes" id="UP000481861">
    <property type="component" value="Unassembled WGS sequence"/>
</dbReference>
<dbReference type="OrthoDB" id="3808571at2759"/>
<comment type="caution">
    <text evidence="2">The sequence shown here is derived from an EMBL/GenBank/DDBJ whole genome shotgun (WGS) entry which is preliminary data.</text>
</comment>
<dbReference type="EMBL" id="JAADJZ010000029">
    <property type="protein sequence ID" value="KAF2866058.1"/>
    <property type="molecule type" value="Genomic_DNA"/>
</dbReference>
<proteinExistence type="predicted"/>
<evidence type="ECO:0000313" key="3">
    <source>
        <dbReference type="Proteomes" id="UP000481861"/>
    </source>
</evidence>
<evidence type="ECO:0000313" key="2">
    <source>
        <dbReference type="EMBL" id="KAF2866058.1"/>
    </source>
</evidence>
<reference evidence="2 3" key="1">
    <citation type="submission" date="2020-01" db="EMBL/GenBank/DDBJ databases">
        <authorList>
            <consortium name="DOE Joint Genome Institute"/>
            <person name="Haridas S."/>
            <person name="Albert R."/>
            <person name="Binder M."/>
            <person name="Bloem J."/>
            <person name="Labutti K."/>
            <person name="Salamov A."/>
            <person name="Andreopoulos B."/>
            <person name="Baker S.E."/>
            <person name="Barry K."/>
            <person name="Bills G."/>
            <person name="Bluhm B.H."/>
            <person name="Cannon C."/>
            <person name="Castanera R."/>
            <person name="Culley D.E."/>
            <person name="Daum C."/>
            <person name="Ezra D."/>
            <person name="Gonzalez J.B."/>
            <person name="Henrissat B."/>
            <person name="Kuo A."/>
            <person name="Liang C."/>
            <person name="Lipzen A."/>
            <person name="Lutzoni F."/>
            <person name="Magnuson J."/>
            <person name="Mondo S."/>
            <person name="Nolan M."/>
            <person name="Ohm R."/>
            <person name="Pangilinan J."/>
            <person name="Park H.-J.H."/>
            <person name="Ramirez L."/>
            <person name="Alfaro M."/>
            <person name="Sun H."/>
            <person name="Tritt A."/>
            <person name="Yoshinaga Y."/>
            <person name="Zwiers L.-H.L."/>
            <person name="Turgeon B.G."/>
            <person name="Goodwin S.B."/>
            <person name="Spatafora J.W."/>
            <person name="Crous P.W."/>
            <person name="Grigoriev I.V."/>
        </authorList>
    </citation>
    <scope>NUCLEOTIDE SEQUENCE [LARGE SCALE GENOMIC DNA]</scope>
    <source>
        <strain evidence="2 3">CBS 611.86</strain>
    </source>
</reference>
<sequence length="365" mass="41341">MDCKEAEEPILNADKINGGQPIYTRERLLEVFNEDPHHEILNYGELGNRSEYDLRKSRFKSTIPKEEQDDFRRDFQGLLDNWPQEPAFERIYQKLRQSVAINPPALNLLILGLPSPVEGTYFQDGPPQFMMTSHIVANIVWLVHTRFGGKIKPKVFLDYSSFNKEKDMTVDNLQYVRQHLGFSNNGWNTFQFSPLGHLLAAACNHHNIVVMFMPENPIRQMMADILLHNTTDKLPQMIICPPWDINITRKDSGSGGDKTSTRVKQLLGRYEQHPFTDADTKDTVIGKLRLYIIKESTTPKETTPAPSTGATPAQSPEGTPLPEFFNEAFDYIAHMASHSPTPEPEVAGFPGVDVTPLYVPPNPNP</sequence>
<name>A0A7C8M2B4_9PLEO</name>
<feature type="region of interest" description="Disordered" evidence="1">
    <location>
        <begin position="296"/>
        <end position="321"/>
    </location>
</feature>
<organism evidence="2 3">
    <name type="scientific">Massariosphaeria phaeospora</name>
    <dbReference type="NCBI Taxonomy" id="100035"/>
    <lineage>
        <taxon>Eukaryota</taxon>
        <taxon>Fungi</taxon>
        <taxon>Dikarya</taxon>
        <taxon>Ascomycota</taxon>
        <taxon>Pezizomycotina</taxon>
        <taxon>Dothideomycetes</taxon>
        <taxon>Pleosporomycetidae</taxon>
        <taxon>Pleosporales</taxon>
        <taxon>Pleosporales incertae sedis</taxon>
        <taxon>Massariosphaeria</taxon>
    </lineage>
</organism>
<keyword evidence="3" id="KW-1185">Reference proteome</keyword>
<protein>
    <submittedName>
        <fullName evidence="2">Uncharacterized protein</fullName>
    </submittedName>
</protein>
<feature type="compositionally biased region" description="Low complexity" evidence="1">
    <location>
        <begin position="302"/>
        <end position="316"/>
    </location>
</feature>
<accession>A0A7C8M2B4</accession>